<evidence type="ECO:0000313" key="4">
    <source>
        <dbReference type="EMBL" id="CAE7242929.1"/>
    </source>
</evidence>
<gene>
    <name evidence="4" type="ORF">SNAT2548_LOCUS11212</name>
</gene>
<sequence>MGREYTVCKGCGNWIYTDLITQDLKCKKCAKTWPTKGRRRFQGPVEDKSSDEVALLDLLQAHIGDLPADVQTALHNRNKVPDVPPEEAAITATNELKGASTKLRSLGHRKIRLQAKIDESKAALKALYVEMQNLMQELKAAEENMETLAKTFRDKVLQAPVQEEDEDFNLSEVLGSIGLSLDEAQLQKVRDAQAQHKLQRRQKAAEQLLAHAGFPPGLGGSPPGIGGQAIAAQLEAIGVTLTPDQKNMVITGQWPGPSQTIDLKAAIEQGCPNMEIEDLELRREELEVQLERKRRKLATQSASPPTSVKEGGKEKGERRGSEAEQGFVTVYKKKWKAKGQLSWSKDVEKASTRVPSASLSGNPESQAVLTTPSKPGTEDDFDPFPLSRGVFTNNISPEWREFGPSPINLYNRFSALAEDENPNDEFTSLLLKAKDQSLAAFEEELVELVDKMPIRQGSLEEWAANHALHQLATHRNEPSVCLEAIADAKRQPKDEPAKFEITVANVTRWRAEIKTWLLDRRPQGVCLQETHLTAKEQQLAIHQLDQAGYAAWTLPAHPTEGGKNSGGVIIAVEKHRNFRFLRSFGVEGKGYVAVVGRTGKRDIVFISIYLETSVGLTGGHNPTIVGDLIAFIKGLTIEWFVAGDFNLPPQDILETSIESLLRGKVLATNEPTIMGGNEIDFAIASHTVSNGLEIKTDWDVPFRPFRRPVDDEQAPFQGQFTSVYPSLLLEPRADDAITAGFAGFTQRVEASLYPSDIRGRGFVWAGGKSKFWGRLMVWHRQGLRIGLSPKLQQVVQSHLSQLLLNWEECDAFRCQTAVNLIQEHFGKEGPKAKEVRQIIETQRKLHLRKAHQEQAKKYEAWLQGDGKNHLRHLYRALKTEENTTTRPFANLAVEVKPHARRAWWADMWAPSGLSGTHGTDPRLALQNQARKQAANLSPISVEEWNSLLKKVPNKAPGPDGWCYEMLRALPHEAILELASMVRQWEIEAQFPQHCDITQYAMLPKNETSERPIGLTHVLHRVFCKARWHLITEWENSYNPTSPWNQAKAGNSSLDTALRRLIRAETNKREKRHTITLLLDLTSFYETVPHWQLLAQGVRHSFPPLLLERDTPFPRFYLKER</sequence>
<accession>A0A812LKH2</accession>
<name>A0A812LKH2_9DINO</name>
<evidence type="ECO:0000256" key="1">
    <source>
        <dbReference type="SAM" id="Coils"/>
    </source>
</evidence>
<feature type="domain" description="Endonuclease/exonuclease/phosphatase" evidence="3">
    <location>
        <begin position="505"/>
        <end position="652"/>
    </location>
</feature>
<dbReference type="InterPro" id="IPR036691">
    <property type="entry name" value="Endo/exonu/phosph_ase_sf"/>
</dbReference>
<dbReference type="OrthoDB" id="419983at2759"/>
<dbReference type="SUPFAM" id="SSF56219">
    <property type="entry name" value="DNase I-like"/>
    <property type="match status" value="1"/>
</dbReference>
<evidence type="ECO:0000313" key="5">
    <source>
        <dbReference type="Proteomes" id="UP000604046"/>
    </source>
</evidence>
<feature type="region of interest" description="Disordered" evidence="2">
    <location>
        <begin position="346"/>
        <end position="383"/>
    </location>
</feature>
<proteinExistence type="predicted"/>
<feature type="compositionally biased region" description="Polar residues" evidence="2">
    <location>
        <begin position="353"/>
        <end position="374"/>
    </location>
</feature>
<comment type="caution">
    <text evidence="4">The sequence shown here is derived from an EMBL/GenBank/DDBJ whole genome shotgun (WGS) entry which is preliminary data.</text>
</comment>
<keyword evidence="1" id="KW-0175">Coiled coil</keyword>
<dbReference type="EMBL" id="CAJNDS010000991">
    <property type="protein sequence ID" value="CAE7242929.1"/>
    <property type="molecule type" value="Genomic_DNA"/>
</dbReference>
<evidence type="ECO:0000256" key="2">
    <source>
        <dbReference type="SAM" id="MobiDB-lite"/>
    </source>
</evidence>
<dbReference type="AlphaFoldDB" id="A0A812LKH2"/>
<dbReference type="Proteomes" id="UP000604046">
    <property type="component" value="Unassembled WGS sequence"/>
</dbReference>
<feature type="coiled-coil region" evidence="1">
    <location>
        <begin position="117"/>
        <end position="155"/>
    </location>
</feature>
<dbReference type="Pfam" id="PF03372">
    <property type="entry name" value="Exo_endo_phos"/>
    <property type="match status" value="1"/>
</dbReference>
<evidence type="ECO:0000259" key="3">
    <source>
        <dbReference type="Pfam" id="PF03372"/>
    </source>
</evidence>
<dbReference type="InterPro" id="IPR005135">
    <property type="entry name" value="Endo/exonuclease/phosphatase"/>
</dbReference>
<dbReference type="Gene3D" id="3.60.10.10">
    <property type="entry name" value="Endonuclease/exonuclease/phosphatase"/>
    <property type="match status" value="1"/>
</dbReference>
<feature type="compositionally biased region" description="Basic and acidic residues" evidence="2">
    <location>
        <begin position="310"/>
        <end position="322"/>
    </location>
</feature>
<reference evidence="4" key="1">
    <citation type="submission" date="2021-02" db="EMBL/GenBank/DDBJ databases">
        <authorList>
            <person name="Dougan E. K."/>
            <person name="Rhodes N."/>
            <person name="Thang M."/>
            <person name="Chan C."/>
        </authorList>
    </citation>
    <scope>NUCLEOTIDE SEQUENCE</scope>
</reference>
<keyword evidence="5" id="KW-1185">Reference proteome</keyword>
<organism evidence="4 5">
    <name type="scientific">Symbiodinium natans</name>
    <dbReference type="NCBI Taxonomy" id="878477"/>
    <lineage>
        <taxon>Eukaryota</taxon>
        <taxon>Sar</taxon>
        <taxon>Alveolata</taxon>
        <taxon>Dinophyceae</taxon>
        <taxon>Suessiales</taxon>
        <taxon>Symbiodiniaceae</taxon>
        <taxon>Symbiodinium</taxon>
    </lineage>
</organism>
<feature type="region of interest" description="Disordered" evidence="2">
    <location>
        <begin position="293"/>
        <end position="324"/>
    </location>
</feature>
<dbReference type="GO" id="GO:0003824">
    <property type="term" value="F:catalytic activity"/>
    <property type="evidence" value="ECO:0007669"/>
    <property type="project" value="InterPro"/>
</dbReference>
<protein>
    <recommendedName>
        <fullName evidence="3">Endonuclease/exonuclease/phosphatase domain-containing protein</fullName>
    </recommendedName>
</protein>